<comment type="caution">
    <text evidence="1">The sequence shown here is derived from an EMBL/GenBank/DDBJ whole genome shotgun (WGS) entry which is preliminary data.</text>
</comment>
<accession>A0A835JAJ2</accession>
<evidence type="ECO:0000313" key="2">
    <source>
        <dbReference type="Proteomes" id="UP000657918"/>
    </source>
</evidence>
<evidence type="ECO:0000313" key="1">
    <source>
        <dbReference type="EMBL" id="KAF9666750.1"/>
    </source>
</evidence>
<dbReference type="AlphaFoldDB" id="A0A835JAJ2"/>
<dbReference type="Proteomes" id="UP000657918">
    <property type="component" value="Chromosome 16"/>
</dbReference>
<proteinExistence type="predicted"/>
<gene>
    <name evidence="1" type="ORF">SADUNF_Sadunf16G0261200</name>
</gene>
<keyword evidence="2" id="KW-1185">Reference proteome</keyword>
<protein>
    <submittedName>
        <fullName evidence="1">Uncharacterized protein</fullName>
    </submittedName>
</protein>
<dbReference type="EMBL" id="JADGMS010000016">
    <property type="protein sequence ID" value="KAF9666750.1"/>
    <property type="molecule type" value="Genomic_DNA"/>
</dbReference>
<reference evidence="1 2" key="1">
    <citation type="submission" date="2020-10" db="EMBL/GenBank/DDBJ databases">
        <title>Plant Genome Project.</title>
        <authorList>
            <person name="Zhang R.-G."/>
        </authorList>
    </citation>
    <scope>NUCLEOTIDE SEQUENCE [LARGE SCALE GENOMIC DNA]</scope>
    <source>
        <strain evidence="1">FAFU-HL-1</strain>
        <tissue evidence="1">Leaf</tissue>
    </source>
</reference>
<organism evidence="1 2">
    <name type="scientific">Salix dunnii</name>
    <dbReference type="NCBI Taxonomy" id="1413687"/>
    <lineage>
        <taxon>Eukaryota</taxon>
        <taxon>Viridiplantae</taxon>
        <taxon>Streptophyta</taxon>
        <taxon>Embryophyta</taxon>
        <taxon>Tracheophyta</taxon>
        <taxon>Spermatophyta</taxon>
        <taxon>Magnoliopsida</taxon>
        <taxon>eudicotyledons</taxon>
        <taxon>Gunneridae</taxon>
        <taxon>Pentapetalae</taxon>
        <taxon>rosids</taxon>
        <taxon>fabids</taxon>
        <taxon>Malpighiales</taxon>
        <taxon>Salicaceae</taxon>
        <taxon>Saliceae</taxon>
        <taxon>Salix</taxon>
    </lineage>
</organism>
<name>A0A835JAJ2_9ROSI</name>
<sequence length="191" mass="21549">MKDLLGALPIDYPILRGLEWLTLAMKATEQWQLERDNSLSRGKLIMQSLMNKTLNQERCEDKCQLIKRPQLQMNKTSEADMSGGSLPYAFELSSNLVKDDSSCNSFTSLLPSSASSNSNTSSNDSQFLISMKADGRNKKMSLCNLNLKGKKYKGLTWSCANKLPNSSWLRMQCRQHLADDEVPKPYSTFVH</sequence>